<dbReference type="EMBL" id="CM043023">
    <property type="protein sequence ID" value="KAI4455306.1"/>
    <property type="molecule type" value="Genomic_DNA"/>
</dbReference>
<reference evidence="1" key="1">
    <citation type="submission" date="2022-04" db="EMBL/GenBank/DDBJ databases">
        <title>Chromosome-scale genome assembly of Holotrichia oblita Faldermann.</title>
        <authorList>
            <person name="Rongchong L."/>
        </authorList>
    </citation>
    <scope>NUCLEOTIDE SEQUENCE</scope>
    <source>
        <strain evidence="1">81SQS9</strain>
    </source>
</reference>
<organism evidence="1 2">
    <name type="scientific">Holotrichia oblita</name>
    <name type="common">Chafer beetle</name>
    <dbReference type="NCBI Taxonomy" id="644536"/>
    <lineage>
        <taxon>Eukaryota</taxon>
        <taxon>Metazoa</taxon>
        <taxon>Ecdysozoa</taxon>
        <taxon>Arthropoda</taxon>
        <taxon>Hexapoda</taxon>
        <taxon>Insecta</taxon>
        <taxon>Pterygota</taxon>
        <taxon>Neoptera</taxon>
        <taxon>Endopterygota</taxon>
        <taxon>Coleoptera</taxon>
        <taxon>Polyphaga</taxon>
        <taxon>Scarabaeiformia</taxon>
        <taxon>Scarabaeidae</taxon>
        <taxon>Melolonthinae</taxon>
        <taxon>Holotrichia</taxon>
    </lineage>
</organism>
<keyword evidence="2" id="KW-1185">Reference proteome</keyword>
<name>A0ACB9SJH3_HOLOL</name>
<comment type="caution">
    <text evidence="1">The sequence shown here is derived from an EMBL/GenBank/DDBJ whole genome shotgun (WGS) entry which is preliminary data.</text>
</comment>
<proteinExistence type="predicted"/>
<evidence type="ECO:0000313" key="2">
    <source>
        <dbReference type="Proteomes" id="UP001056778"/>
    </source>
</evidence>
<sequence length="919" mass="104537">MEAMQYELARNMTLLFFFERLLDKGEPRTLHDLSCQFGSKGFTKEMRQIAGGSQSGLKKFLSQYPSLFCIEGDYVNVNLFQGSTDSKSNNGHKDYTAQAVDYFAEKLAQYGEGTEVPIRSLLGHRSQASPEVRHVSGQHFHEFREFLLKHTETFIVDDEKETVILKNFNNVKSHTQELHFNVNFQIDPEVTQSLLDFLAQCIEVKGPILVEQLFQIVSCNLPESMWSNLFNTSANLTSFLRLFSDSFHIQANLVTLLQRPLVSQKHINAQILNQQNLNKSKTVQNKTEKIGRQDEVDAGVKGKGESSSGDRTPVERVGSPLSPKIASISDRLKQPKMQQKLNEMQMKCKSPEPQEQSRSSPTNMNVNDIDRNKGVDFKLGKINRQLSDAIEEPPTPSATVNNNNSVEKQPKILNNNQTLKQRINNLVLKTLQENTGRDRQSMMNQNQNYTESWKVTLFQNTRVICNVRECQMVIDQIMNRKTSHIQHNGNWDNENAWPFTEDKVVVGFDCEGINLGVKGQLTLMQIATLNGISYVFDLISCPSMINSGLKTLLESNEVVKIIHDCRNDSANLYRQFNITLRNVFDTQAAHAVLTYQDSNKPVYKAKSVALNALCECYGAPGNPMKEHLKNIYRRDQKYWSRRPLTREMILYASADVLSLVHDKLYYPLSKAIHPDNWNLMMELCEEQIFMHINPDMVKMKKRQRKTETEVGELRVKLAQPAKSIVLSNREVRLLRYIELTDEEKEKLKSSVKVAKKLEKLENLGQDKDLSSDDEDNDYPSMDSDVTSPRNSEPTSLTESMQLVDSILSDNKIDKLDKLNKLEEILSAATLLQNDTNGLEIANNNKCSCGCHSTKATLNRGLNDGKIITPNSGYEITHNNNYDNDNNRMGIKDGYHNVETQTLSTGDIVVTKIYFNETAD</sequence>
<accession>A0ACB9SJH3</accession>
<dbReference type="Proteomes" id="UP001056778">
    <property type="component" value="Chromosome 9"/>
</dbReference>
<evidence type="ECO:0000313" key="1">
    <source>
        <dbReference type="EMBL" id="KAI4455306.1"/>
    </source>
</evidence>
<protein>
    <submittedName>
        <fullName evidence="1">Egalitarian isoform b</fullName>
    </submittedName>
</protein>
<gene>
    <name evidence="1" type="ORF">MML48_9g00011510</name>
</gene>